<dbReference type="InterPro" id="IPR014158">
    <property type="entry name" value="T4SS_VirB5"/>
</dbReference>
<organism evidence="3 4">
    <name type="scientific">Legionella spiritensis</name>
    <dbReference type="NCBI Taxonomy" id="452"/>
    <lineage>
        <taxon>Bacteria</taxon>
        <taxon>Pseudomonadati</taxon>
        <taxon>Pseudomonadota</taxon>
        <taxon>Gammaproteobacteria</taxon>
        <taxon>Legionellales</taxon>
        <taxon>Legionellaceae</taxon>
        <taxon>Legionella</taxon>
    </lineage>
</organism>
<sequence length="238" mass="26042">MKKTIRVLTLGSALLSPMAHADILGVSDAALLVKAIEQLEQLRSQYQLLSQTYNNAKSQLDGIENLTHFNSGHYGFGSLSNSASDLKNRQWSPNTWDDALNNIAGGNPTRYQELVNAYQKNHPAVNETAYLKGASPSRLKQYQSNQAVNQAIGVQATYAFNEVNQHLQAIHDLSARIDQADNTKAAVDLNSRLLAELAYIQMENLRLQTLISQQTAATGAGELTVDGESALFNTLPDE</sequence>
<feature type="chain" id="PRO_5006918388" evidence="2">
    <location>
        <begin position="22"/>
        <end position="238"/>
    </location>
</feature>
<feature type="signal peptide" evidence="2">
    <location>
        <begin position="1"/>
        <end position="21"/>
    </location>
</feature>
<name>A0A0W0Z8B6_LEGSP</name>
<dbReference type="EMBL" id="LNYX01000007">
    <property type="protein sequence ID" value="KTD65362.1"/>
    <property type="molecule type" value="Genomic_DNA"/>
</dbReference>
<feature type="coiled-coil region" evidence="1">
    <location>
        <begin position="32"/>
        <end position="66"/>
    </location>
</feature>
<proteinExistence type="predicted"/>
<dbReference type="AlphaFoldDB" id="A0A0W0Z8B6"/>
<protein>
    <submittedName>
        <fullName evidence="3">Vir protein B5</fullName>
    </submittedName>
</protein>
<evidence type="ECO:0000313" key="4">
    <source>
        <dbReference type="Proteomes" id="UP000054877"/>
    </source>
</evidence>
<dbReference type="Proteomes" id="UP000054877">
    <property type="component" value="Unassembled WGS sequence"/>
</dbReference>
<reference evidence="3 4" key="1">
    <citation type="submission" date="2015-11" db="EMBL/GenBank/DDBJ databases">
        <title>Genomic analysis of 38 Legionella species identifies large and diverse effector repertoires.</title>
        <authorList>
            <person name="Burstein D."/>
            <person name="Amaro F."/>
            <person name="Zusman T."/>
            <person name="Lifshitz Z."/>
            <person name="Cohen O."/>
            <person name="Gilbert J.A."/>
            <person name="Pupko T."/>
            <person name="Shuman H.A."/>
            <person name="Segal G."/>
        </authorList>
    </citation>
    <scope>NUCLEOTIDE SEQUENCE [LARGE SCALE GENOMIC DNA]</scope>
    <source>
        <strain evidence="3 4">Mt.St.Helens-9</strain>
    </source>
</reference>
<keyword evidence="2" id="KW-0732">Signal</keyword>
<dbReference type="SUPFAM" id="SSF101082">
    <property type="entry name" value="Typo IV secretion system protein TraC"/>
    <property type="match status" value="1"/>
</dbReference>
<evidence type="ECO:0000256" key="2">
    <source>
        <dbReference type="SAM" id="SignalP"/>
    </source>
</evidence>
<dbReference type="Pfam" id="PF07996">
    <property type="entry name" value="T4SS"/>
    <property type="match status" value="1"/>
</dbReference>
<dbReference type="PATRIC" id="fig|452.5.peg.744"/>
<evidence type="ECO:0000256" key="1">
    <source>
        <dbReference type="SAM" id="Coils"/>
    </source>
</evidence>
<gene>
    <name evidence="3" type="primary">lvhB_3</name>
    <name evidence="3" type="ORF">Lspi_0679</name>
</gene>
<evidence type="ECO:0000313" key="3">
    <source>
        <dbReference type="EMBL" id="KTD65362.1"/>
    </source>
</evidence>
<dbReference type="Gene3D" id="1.20.58.430">
    <property type="entry name" value="Type IV secretion system, VirB5-domain"/>
    <property type="match status" value="1"/>
</dbReference>
<dbReference type="STRING" id="452.Lspi_0679"/>
<keyword evidence="1" id="KW-0175">Coiled coil</keyword>
<comment type="caution">
    <text evidence="3">The sequence shown here is derived from an EMBL/GenBank/DDBJ whole genome shotgun (WGS) entry which is preliminary data.</text>
</comment>
<dbReference type="InterPro" id="IPR023220">
    <property type="entry name" value="T4SS_VirB5-domain"/>
</dbReference>
<dbReference type="OrthoDB" id="5635858at2"/>
<dbReference type="RefSeq" id="WP_058482629.1">
    <property type="nucleotide sequence ID" value="NZ_CAAAII010000002.1"/>
</dbReference>
<accession>A0A0W0Z8B6</accession>
<keyword evidence="4" id="KW-1185">Reference proteome</keyword>